<dbReference type="AlphaFoldDB" id="A0A4Z2G8W9"/>
<evidence type="ECO:0000313" key="1">
    <source>
        <dbReference type="EMBL" id="TNN50006.1"/>
    </source>
</evidence>
<dbReference type="EMBL" id="SRLO01000634">
    <property type="protein sequence ID" value="TNN50006.1"/>
    <property type="molecule type" value="Genomic_DNA"/>
</dbReference>
<gene>
    <name evidence="1" type="ORF">EYF80_039814</name>
</gene>
<organism evidence="1 2">
    <name type="scientific">Liparis tanakae</name>
    <name type="common">Tanaka's snailfish</name>
    <dbReference type="NCBI Taxonomy" id="230148"/>
    <lineage>
        <taxon>Eukaryota</taxon>
        <taxon>Metazoa</taxon>
        <taxon>Chordata</taxon>
        <taxon>Craniata</taxon>
        <taxon>Vertebrata</taxon>
        <taxon>Euteleostomi</taxon>
        <taxon>Actinopterygii</taxon>
        <taxon>Neopterygii</taxon>
        <taxon>Teleostei</taxon>
        <taxon>Neoteleostei</taxon>
        <taxon>Acanthomorphata</taxon>
        <taxon>Eupercaria</taxon>
        <taxon>Perciformes</taxon>
        <taxon>Cottioidei</taxon>
        <taxon>Cottales</taxon>
        <taxon>Liparidae</taxon>
        <taxon>Liparis</taxon>
    </lineage>
</organism>
<protein>
    <submittedName>
        <fullName evidence="1">Uncharacterized protein</fullName>
    </submittedName>
</protein>
<sequence>MSFSKSILKAVVRTTRVILWQSFFSELMSLRSETPLVMMKEARLILEAAWISASMATIWSTSRSEPHSATIISMMPCRPTRALPTSKGP</sequence>
<comment type="caution">
    <text evidence="1">The sequence shown here is derived from an EMBL/GenBank/DDBJ whole genome shotgun (WGS) entry which is preliminary data.</text>
</comment>
<evidence type="ECO:0000313" key="2">
    <source>
        <dbReference type="Proteomes" id="UP000314294"/>
    </source>
</evidence>
<reference evidence="1 2" key="1">
    <citation type="submission" date="2019-03" db="EMBL/GenBank/DDBJ databases">
        <title>First draft genome of Liparis tanakae, snailfish: a comprehensive survey of snailfish specific genes.</title>
        <authorList>
            <person name="Kim W."/>
            <person name="Song I."/>
            <person name="Jeong J.-H."/>
            <person name="Kim D."/>
            <person name="Kim S."/>
            <person name="Ryu S."/>
            <person name="Song J.Y."/>
            <person name="Lee S.K."/>
        </authorList>
    </citation>
    <scope>NUCLEOTIDE SEQUENCE [LARGE SCALE GENOMIC DNA]</scope>
    <source>
        <tissue evidence="1">Muscle</tissue>
    </source>
</reference>
<dbReference type="Proteomes" id="UP000314294">
    <property type="component" value="Unassembled WGS sequence"/>
</dbReference>
<proteinExistence type="predicted"/>
<accession>A0A4Z2G8W9</accession>
<name>A0A4Z2G8W9_9TELE</name>
<keyword evidence="2" id="KW-1185">Reference proteome</keyword>